<dbReference type="PANTHER" id="PTHR45614">
    <property type="entry name" value="MYB PROTEIN-RELATED"/>
    <property type="match status" value="1"/>
</dbReference>
<gene>
    <name evidence="5" type="ORF">FCM35_KLT13696</name>
</gene>
<sequence length="242" mass="26661">MLVAKCGERNWARVAKAIRSRNSKQCRERWQNILSPDVKRGDWTEEEDENLMNAYSKLGPQWAKISKWLPGRTANAIKNHWNANKRKNLAKRNFKHTKLQEYIASKLDPKKQPSNEAPLQSQPNMQNLNGGAINGYSSNAPLQSQPNMQNLNGGPIHGYPFFLGVGGKYFPVVMLGANFAFPYGHGPIYRAEGSGSSAGGALIHNQDVQSAKESSEVISKKPGCFCDNGKGKEGVVGTSFSI</sequence>
<proteinExistence type="predicted"/>
<dbReference type="SMART" id="SM00717">
    <property type="entry name" value="SANT"/>
    <property type="match status" value="2"/>
</dbReference>
<dbReference type="AlphaFoldDB" id="A0A833QAG2"/>
<organism evidence="5 6">
    <name type="scientific">Carex littledalei</name>
    <dbReference type="NCBI Taxonomy" id="544730"/>
    <lineage>
        <taxon>Eukaryota</taxon>
        <taxon>Viridiplantae</taxon>
        <taxon>Streptophyta</taxon>
        <taxon>Embryophyta</taxon>
        <taxon>Tracheophyta</taxon>
        <taxon>Spermatophyta</taxon>
        <taxon>Magnoliopsida</taxon>
        <taxon>Liliopsida</taxon>
        <taxon>Poales</taxon>
        <taxon>Cyperaceae</taxon>
        <taxon>Cyperoideae</taxon>
        <taxon>Cariceae</taxon>
        <taxon>Carex</taxon>
        <taxon>Carex subgen. Euthyceras</taxon>
    </lineage>
</organism>
<name>A0A833QAG2_9POAL</name>
<dbReference type="PANTHER" id="PTHR45614:SF25">
    <property type="entry name" value="MYB PROTEIN"/>
    <property type="match status" value="1"/>
</dbReference>
<keyword evidence="6" id="KW-1185">Reference proteome</keyword>
<dbReference type="InterPro" id="IPR009057">
    <property type="entry name" value="Homeodomain-like_sf"/>
</dbReference>
<dbReference type="InterPro" id="IPR017930">
    <property type="entry name" value="Myb_dom"/>
</dbReference>
<dbReference type="InterPro" id="IPR001005">
    <property type="entry name" value="SANT/Myb"/>
</dbReference>
<dbReference type="OrthoDB" id="2143914at2759"/>
<dbReference type="Gene3D" id="1.10.10.60">
    <property type="entry name" value="Homeodomain-like"/>
    <property type="match status" value="2"/>
</dbReference>
<comment type="caution">
    <text evidence="5">The sequence shown here is derived from an EMBL/GenBank/DDBJ whole genome shotgun (WGS) entry which is preliminary data.</text>
</comment>
<dbReference type="PROSITE" id="PS50090">
    <property type="entry name" value="MYB_LIKE"/>
    <property type="match status" value="2"/>
</dbReference>
<evidence type="ECO:0000313" key="5">
    <source>
        <dbReference type="EMBL" id="KAF3322555.1"/>
    </source>
</evidence>
<dbReference type="Proteomes" id="UP000623129">
    <property type="component" value="Unassembled WGS sequence"/>
</dbReference>
<evidence type="ECO:0000256" key="1">
    <source>
        <dbReference type="ARBA" id="ARBA00023125"/>
    </source>
</evidence>
<feature type="region of interest" description="Disordered" evidence="2">
    <location>
        <begin position="106"/>
        <end position="135"/>
    </location>
</feature>
<evidence type="ECO:0000259" key="4">
    <source>
        <dbReference type="PROSITE" id="PS51294"/>
    </source>
</evidence>
<dbReference type="PROSITE" id="PS51294">
    <property type="entry name" value="HTH_MYB"/>
    <property type="match status" value="2"/>
</dbReference>
<dbReference type="EMBL" id="SWLB01000025">
    <property type="protein sequence ID" value="KAF3322555.1"/>
    <property type="molecule type" value="Genomic_DNA"/>
</dbReference>
<dbReference type="GO" id="GO:0000981">
    <property type="term" value="F:DNA-binding transcription factor activity, RNA polymerase II-specific"/>
    <property type="evidence" value="ECO:0007669"/>
    <property type="project" value="TreeGrafter"/>
</dbReference>
<dbReference type="GO" id="GO:0000978">
    <property type="term" value="F:RNA polymerase II cis-regulatory region sequence-specific DNA binding"/>
    <property type="evidence" value="ECO:0007669"/>
    <property type="project" value="TreeGrafter"/>
</dbReference>
<evidence type="ECO:0000256" key="2">
    <source>
        <dbReference type="SAM" id="MobiDB-lite"/>
    </source>
</evidence>
<dbReference type="GO" id="GO:0005634">
    <property type="term" value="C:nucleus"/>
    <property type="evidence" value="ECO:0007669"/>
    <property type="project" value="TreeGrafter"/>
</dbReference>
<feature type="compositionally biased region" description="Polar residues" evidence="2">
    <location>
        <begin position="114"/>
        <end position="135"/>
    </location>
</feature>
<feature type="domain" description="HTH myb-type" evidence="4">
    <location>
        <begin position="35"/>
        <end position="89"/>
    </location>
</feature>
<dbReference type="Pfam" id="PF00249">
    <property type="entry name" value="Myb_DNA-binding"/>
    <property type="match status" value="2"/>
</dbReference>
<dbReference type="CDD" id="cd00167">
    <property type="entry name" value="SANT"/>
    <property type="match status" value="2"/>
</dbReference>
<protein>
    <submittedName>
        <fullName evidence="5">MYB-related transcription factor</fullName>
    </submittedName>
</protein>
<evidence type="ECO:0000259" key="3">
    <source>
        <dbReference type="PROSITE" id="PS50090"/>
    </source>
</evidence>
<keyword evidence="1" id="KW-0238">DNA-binding</keyword>
<reference evidence="5" key="1">
    <citation type="submission" date="2020-01" db="EMBL/GenBank/DDBJ databases">
        <title>Genome sequence of Kobresia littledalei, the first chromosome-level genome in the family Cyperaceae.</title>
        <authorList>
            <person name="Qu G."/>
        </authorList>
    </citation>
    <scope>NUCLEOTIDE SEQUENCE</scope>
    <source>
        <strain evidence="5">C.B.Clarke</strain>
        <tissue evidence="5">Leaf</tissue>
    </source>
</reference>
<dbReference type="SUPFAM" id="SSF46689">
    <property type="entry name" value="Homeodomain-like"/>
    <property type="match status" value="1"/>
</dbReference>
<feature type="domain" description="Myb-like" evidence="3">
    <location>
        <begin position="35"/>
        <end position="82"/>
    </location>
</feature>
<evidence type="ECO:0000313" key="6">
    <source>
        <dbReference type="Proteomes" id="UP000623129"/>
    </source>
</evidence>
<feature type="domain" description="HTH myb-type" evidence="4">
    <location>
        <begin position="1"/>
        <end position="34"/>
    </location>
</feature>
<feature type="domain" description="Myb-like" evidence="3">
    <location>
        <begin position="1"/>
        <end position="34"/>
    </location>
</feature>
<accession>A0A833QAG2</accession>
<dbReference type="InterPro" id="IPR050560">
    <property type="entry name" value="MYB_TF"/>
</dbReference>